<comment type="similarity">
    <text evidence="1">Belongs to the short-chain dehydrogenases/reductases (SDR) family.</text>
</comment>
<evidence type="ECO:0000256" key="1">
    <source>
        <dbReference type="ARBA" id="ARBA00006484"/>
    </source>
</evidence>
<dbReference type="Pfam" id="PF13561">
    <property type="entry name" value="adh_short_C2"/>
    <property type="match status" value="1"/>
</dbReference>
<name>A0A5D2HPR1_GOSDA</name>
<dbReference type="InterPro" id="IPR036291">
    <property type="entry name" value="NAD(P)-bd_dom_sf"/>
</dbReference>
<dbReference type="FunFam" id="3.40.50.720:FF:000084">
    <property type="entry name" value="Short-chain dehydrogenase reductase"/>
    <property type="match status" value="1"/>
</dbReference>
<evidence type="ECO:0000256" key="2">
    <source>
        <dbReference type="ARBA" id="ARBA00023002"/>
    </source>
</evidence>
<dbReference type="Gene3D" id="3.40.50.720">
    <property type="entry name" value="NAD(P)-binding Rossmann-like Domain"/>
    <property type="match status" value="1"/>
</dbReference>
<keyword evidence="2" id="KW-0560">Oxidoreductase</keyword>
<protein>
    <submittedName>
        <fullName evidence="3">Uncharacterized protein</fullName>
    </submittedName>
</protein>
<accession>A0A5D2HPR1</accession>
<gene>
    <name evidence="3" type="ORF">ES288_A01G232400v1</name>
</gene>
<dbReference type="EMBL" id="CM017688">
    <property type="protein sequence ID" value="TYH32191.1"/>
    <property type="molecule type" value="Genomic_DNA"/>
</dbReference>
<dbReference type="PANTHER" id="PTHR43180">
    <property type="entry name" value="3-OXOACYL-(ACYL-CARRIER-PROTEIN) REDUCTASE (AFU_ORTHOLOGUE AFUA_6G11210)"/>
    <property type="match status" value="1"/>
</dbReference>
<organism evidence="3 4">
    <name type="scientific">Gossypium darwinii</name>
    <name type="common">Darwin's cotton</name>
    <name type="synonym">Gossypium barbadense var. darwinii</name>
    <dbReference type="NCBI Taxonomy" id="34276"/>
    <lineage>
        <taxon>Eukaryota</taxon>
        <taxon>Viridiplantae</taxon>
        <taxon>Streptophyta</taxon>
        <taxon>Embryophyta</taxon>
        <taxon>Tracheophyta</taxon>
        <taxon>Spermatophyta</taxon>
        <taxon>Magnoliopsida</taxon>
        <taxon>eudicotyledons</taxon>
        <taxon>Gunneridae</taxon>
        <taxon>Pentapetalae</taxon>
        <taxon>rosids</taxon>
        <taxon>malvids</taxon>
        <taxon>Malvales</taxon>
        <taxon>Malvaceae</taxon>
        <taxon>Malvoideae</taxon>
        <taxon>Gossypium</taxon>
    </lineage>
</organism>
<dbReference type="InterPro" id="IPR002347">
    <property type="entry name" value="SDR_fam"/>
</dbReference>
<dbReference type="PRINTS" id="PR00081">
    <property type="entry name" value="GDHRDH"/>
</dbReference>
<dbReference type="PRINTS" id="PR00080">
    <property type="entry name" value="SDRFAMILY"/>
</dbReference>
<keyword evidence="4" id="KW-1185">Reference proteome</keyword>
<dbReference type="AlphaFoldDB" id="A0A5D2HPR1"/>
<proteinExistence type="inferred from homology"/>
<dbReference type="GO" id="GO:0016491">
    <property type="term" value="F:oxidoreductase activity"/>
    <property type="evidence" value="ECO:0007669"/>
    <property type="project" value="UniProtKB-KW"/>
</dbReference>
<dbReference type="SUPFAM" id="SSF51735">
    <property type="entry name" value="NAD(P)-binding Rossmann-fold domains"/>
    <property type="match status" value="1"/>
</dbReference>
<evidence type="ECO:0000313" key="3">
    <source>
        <dbReference type="EMBL" id="TYH32191.1"/>
    </source>
</evidence>
<evidence type="ECO:0000313" key="4">
    <source>
        <dbReference type="Proteomes" id="UP000323506"/>
    </source>
</evidence>
<sequence>MSSDSSITKRLDSKVALITGGASGLGKAKVSDADVQDELGRSVCQELGIENISYVHCDVTCESDVENAINLAVSKYGKLDIMFNNAGILGDNEVRVTNVGTEDFKRVFDVNVLGFLGAKYAARVMVPVKKGCILFTASLASKISFGLPHAYKASKHAVAGLTKSLSVELGEHGIRVNCISPNGIVTPMLQKAIGNVDKKKGEEMIAVSAVLKGTVLEPEDFAHAALYLASDEAKFISGVNLAVMKHIVLYSLNVFFNSTFNKLYNSCEDSRLPTKDIHKKGKGREGSIFVTSTMSSDSSITKSGACGLGEYTSKLFVKTEPRFRLLMLSMTHISIKFQK</sequence>
<reference evidence="3 4" key="1">
    <citation type="submission" date="2019-06" db="EMBL/GenBank/DDBJ databases">
        <title>WGS assembly of Gossypium darwinii.</title>
        <authorList>
            <person name="Chen Z.J."/>
            <person name="Sreedasyam A."/>
            <person name="Ando A."/>
            <person name="Song Q."/>
            <person name="De L."/>
            <person name="Hulse-Kemp A."/>
            <person name="Ding M."/>
            <person name="Ye W."/>
            <person name="Kirkbride R."/>
            <person name="Jenkins J."/>
            <person name="Plott C."/>
            <person name="Lovell J."/>
            <person name="Lin Y.-M."/>
            <person name="Vaughn R."/>
            <person name="Liu B."/>
            <person name="Li W."/>
            <person name="Simpson S."/>
            <person name="Scheffler B."/>
            <person name="Saski C."/>
            <person name="Grover C."/>
            <person name="Hu G."/>
            <person name="Conover J."/>
            <person name="Carlson J."/>
            <person name="Shu S."/>
            <person name="Boston L."/>
            <person name="Williams M."/>
            <person name="Peterson D."/>
            <person name="Mcgee K."/>
            <person name="Jones D."/>
            <person name="Wendel J."/>
            <person name="Stelly D."/>
            <person name="Grimwood J."/>
            <person name="Schmutz J."/>
        </authorList>
    </citation>
    <scope>NUCLEOTIDE SEQUENCE [LARGE SCALE GENOMIC DNA]</scope>
    <source>
        <strain evidence="3">1808015.09</strain>
    </source>
</reference>
<dbReference type="PANTHER" id="PTHR43180:SF49">
    <property type="entry name" value="MOMILACTONE A SYNTHASE-LIKE"/>
    <property type="match status" value="1"/>
</dbReference>
<dbReference type="Proteomes" id="UP000323506">
    <property type="component" value="Chromosome A01"/>
</dbReference>